<feature type="transmembrane region" description="Helical" evidence="7">
    <location>
        <begin position="433"/>
        <end position="454"/>
    </location>
</feature>
<evidence type="ECO:0000313" key="9">
    <source>
        <dbReference type="Proteomes" id="UP000494206"/>
    </source>
</evidence>
<feature type="transmembrane region" description="Helical" evidence="7">
    <location>
        <begin position="904"/>
        <end position="925"/>
    </location>
</feature>
<feature type="transmembrane region" description="Helical" evidence="7">
    <location>
        <begin position="403"/>
        <end position="421"/>
    </location>
</feature>
<dbReference type="InterPro" id="IPR037272">
    <property type="entry name" value="SNS_sf"/>
</dbReference>
<reference evidence="8 9" key="1">
    <citation type="submission" date="2020-04" db="EMBL/GenBank/DDBJ databases">
        <authorList>
            <person name="Laetsch R D."/>
            <person name="Stevens L."/>
            <person name="Kumar S."/>
            <person name="Blaxter L. M."/>
        </authorList>
    </citation>
    <scope>NUCLEOTIDE SEQUENCE [LARGE SCALE GENOMIC DNA]</scope>
</reference>
<keyword evidence="9" id="KW-1185">Reference proteome</keyword>
<feature type="transmembrane region" description="Helical" evidence="7">
    <location>
        <begin position="33"/>
        <end position="52"/>
    </location>
</feature>
<feature type="transmembrane region" description="Helical" evidence="7">
    <location>
        <begin position="834"/>
        <end position="854"/>
    </location>
</feature>
<keyword evidence="3 7" id="KW-0812">Transmembrane</keyword>
<dbReference type="OrthoDB" id="5846215at2759"/>
<sequence>MESSDQLYGYATVLLAAAPLTTQIAMANIKWTIFFPIFAIPALTLLISVGHLSRLAPVQTFRRMAPIASGIGWALTWHIAEKLYTESLRASQLFLYIFYSFNPTMSWAVSCSHTYNSNYCVDIDDSNATTSTEGYHYPDNFWPAQEFNRYWVRGNPTLEKMPAVWEPNEWYLGSSKDEFYFSTPNITLFIVHLITWSFIFTVLVKFYDRIGDILTKVFILAPLMLYVATAMGMTVSGFHFVDKKVIRVIDESKINEDPIDFWADLKGAFRTSLLIVDYSTAFTGVIFFATSRLRSGIGSLSAFVLVPMMMVVPTIQTILRSGCEGHVSDIQPAYSIYASTDETISFDLLPVCFATSHFGAIWSISYFLAQYLYTSLGPMLIYTAFIYQSFIDDMPTVQNIPRRFIGLLCLAFTVPSIFLYMPLGTKITALFRYTSQSSIVQLLAYIVIFFVYGWQRIEQDVLMTSSTPSNPSILEYFLRPTSPVFSLAMFTVVPMLICSKFVAVFDFLQSGNDVAKHIAAGVQFMPLPNYLSCLIGYGIMFAPFIIVVVFGVYTIFDMRYRHHLPLIDVIRPTGDWMSHASVNMSKPRPHSLAYGMFNSFIRLQYSTVLFALFFFESFIGLTLIVLFFLNSSSIIGLSTSRVANDYRSCMLLVFVVLHIFSLFELRRSQQNGVEPARISFYIGLATIEMAMMNAYMWMFASNHNWGTDLPPFSLMLLNTWIRGVCILAAIAVRAHMLEQQRPSRARDASEIYDSDMQQVDAEDESPSRRVFPLWVSIWLVVSALICTLDVIYTMFRPYTNAKDGFISNTLFYGWKLYSSVDIRYANTKDEVTCATGRVMLIEIVLNLVAVFLALRRSRHALLVAFTTSAFVFWKTFWYLVMYIRPPVGSPPAFTDQYGYLGMTLIFWIPNCVWVVLPFCVMVALWNKLALPVEYSEQYHNRYEKPPGLYTP</sequence>
<feature type="transmembrane region" description="Helical" evidence="7">
    <location>
        <begin position="608"/>
        <end position="629"/>
    </location>
</feature>
<feature type="transmembrane region" description="Helical" evidence="7">
    <location>
        <begin position="7"/>
        <end position="27"/>
    </location>
</feature>
<evidence type="ECO:0000256" key="5">
    <source>
        <dbReference type="ARBA" id="ARBA00022989"/>
    </source>
</evidence>
<feature type="transmembrane region" description="Helical" evidence="7">
    <location>
        <begin position="219"/>
        <end position="241"/>
    </location>
</feature>
<evidence type="ECO:0000256" key="1">
    <source>
        <dbReference type="ARBA" id="ARBA00004141"/>
    </source>
</evidence>
<evidence type="ECO:0000313" key="8">
    <source>
        <dbReference type="EMBL" id="CAB3411056.1"/>
    </source>
</evidence>
<keyword evidence="2" id="KW-0813">Transport</keyword>
<feature type="transmembrane region" description="Helical" evidence="7">
    <location>
        <begin position="678"/>
        <end position="700"/>
    </location>
</feature>
<dbReference type="EMBL" id="CADEPM010000012">
    <property type="protein sequence ID" value="CAB3411056.1"/>
    <property type="molecule type" value="Genomic_DNA"/>
</dbReference>
<proteinExistence type="predicted"/>
<dbReference type="AlphaFoldDB" id="A0A8S1FEJ8"/>
<dbReference type="PANTHER" id="PTHR37919">
    <property type="entry name" value="PROTEIN CBG05606"/>
    <property type="match status" value="1"/>
</dbReference>
<feature type="transmembrane region" description="Helical" evidence="7">
    <location>
        <begin position="649"/>
        <end position="666"/>
    </location>
</feature>
<feature type="transmembrane region" description="Helical" evidence="7">
    <location>
        <begin position="268"/>
        <end position="288"/>
    </location>
</feature>
<dbReference type="Pfam" id="PF00209">
    <property type="entry name" value="SNF"/>
    <property type="match status" value="1"/>
</dbReference>
<evidence type="ECO:0000256" key="3">
    <source>
        <dbReference type="ARBA" id="ARBA00022692"/>
    </source>
</evidence>
<dbReference type="GO" id="GO:0015293">
    <property type="term" value="F:symporter activity"/>
    <property type="evidence" value="ECO:0007669"/>
    <property type="project" value="UniProtKB-KW"/>
</dbReference>
<protein>
    <recommendedName>
        <fullName evidence="10">EXPERA domain-containing protein</fullName>
    </recommendedName>
</protein>
<evidence type="ECO:0000256" key="6">
    <source>
        <dbReference type="ARBA" id="ARBA00023136"/>
    </source>
</evidence>
<evidence type="ECO:0000256" key="4">
    <source>
        <dbReference type="ARBA" id="ARBA00022847"/>
    </source>
</evidence>
<dbReference type="Proteomes" id="UP000494206">
    <property type="component" value="Unassembled WGS sequence"/>
</dbReference>
<evidence type="ECO:0008006" key="10">
    <source>
        <dbReference type="Google" id="ProtNLM"/>
    </source>
</evidence>
<feature type="transmembrane region" description="Helical" evidence="7">
    <location>
        <begin position="534"/>
        <end position="556"/>
    </location>
</feature>
<feature type="transmembrane region" description="Helical" evidence="7">
    <location>
        <begin position="300"/>
        <end position="319"/>
    </location>
</feature>
<gene>
    <name evidence="8" type="ORF">CBOVIS_LOCUS12491</name>
</gene>
<keyword evidence="5 7" id="KW-1133">Transmembrane helix</keyword>
<feature type="transmembrane region" description="Helical" evidence="7">
    <location>
        <begin position="186"/>
        <end position="207"/>
    </location>
</feature>
<keyword evidence="6 7" id="KW-0472">Membrane</keyword>
<feature type="transmembrane region" description="Helical" evidence="7">
    <location>
        <begin position="712"/>
        <end position="734"/>
    </location>
</feature>
<accession>A0A8S1FEJ8</accession>
<dbReference type="PROSITE" id="PS50267">
    <property type="entry name" value="NA_NEUROTRAN_SYMP_3"/>
    <property type="match status" value="1"/>
</dbReference>
<feature type="transmembrane region" description="Helical" evidence="7">
    <location>
        <begin position="484"/>
        <end position="505"/>
    </location>
</feature>
<feature type="transmembrane region" description="Helical" evidence="7">
    <location>
        <begin position="773"/>
        <end position="795"/>
    </location>
</feature>
<organism evidence="8 9">
    <name type="scientific">Caenorhabditis bovis</name>
    <dbReference type="NCBI Taxonomy" id="2654633"/>
    <lineage>
        <taxon>Eukaryota</taxon>
        <taxon>Metazoa</taxon>
        <taxon>Ecdysozoa</taxon>
        <taxon>Nematoda</taxon>
        <taxon>Chromadorea</taxon>
        <taxon>Rhabditida</taxon>
        <taxon>Rhabditina</taxon>
        <taxon>Rhabditomorpha</taxon>
        <taxon>Rhabditoidea</taxon>
        <taxon>Rhabditidae</taxon>
        <taxon>Peloderinae</taxon>
        <taxon>Caenorhabditis</taxon>
    </lineage>
</organism>
<dbReference type="PANTHER" id="PTHR37919:SF2">
    <property type="entry name" value="EXPERA DOMAIN-CONTAINING PROTEIN"/>
    <property type="match status" value="1"/>
</dbReference>
<dbReference type="SUPFAM" id="SSF161070">
    <property type="entry name" value="SNF-like"/>
    <property type="match status" value="1"/>
</dbReference>
<comment type="subcellular location">
    <subcellularLocation>
        <location evidence="1">Membrane</location>
        <topology evidence="1">Multi-pass membrane protein</topology>
    </subcellularLocation>
</comment>
<evidence type="ECO:0000256" key="2">
    <source>
        <dbReference type="ARBA" id="ARBA00022448"/>
    </source>
</evidence>
<name>A0A8S1FEJ8_9PELO</name>
<evidence type="ECO:0000256" key="7">
    <source>
        <dbReference type="SAM" id="Phobius"/>
    </source>
</evidence>
<feature type="transmembrane region" description="Helical" evidence="7">
    <location>
        <begin position="371"/>
        <end position="391"/>
    </location>
</feature>
<dbReference type="InterPro" id="IPR000175">
    <property type="entry name" value="Na/ntran_symport"/>
</dbReference>
<dbReference type="GO" id="GO:0016020">
    <property type="term" value="C:membrane"/>
    <property type="evidence" value="ECO:0007669"/>
    <property type="project" value="UniProtKB-SubCell"/>
</dbReference>
<comment type="caution">
    <text evidence="8">The sequence shown here is derived from an EMBL/GenBank/DDBJ whole genome shotgun (WGS) entry which is preliminary data.</text>
</comment>
<keyword evidence="4" id="KW-0769">Symport</keyword>
<feature type="transmembrane region" description="Helical" evidence="7">
    <location>
        <begin position="861"/>
        <end position="884"/>
    </location>
</feature>